<accession>A0ABR8S4C9</accession>
<evidence type="ECO:0000313" key="1">
    <source>
        <dbReference type="EMBL" id="MBD7958316.1"/>
    </source>
</evidence>
<dbReference type="InterPro" id="IPR008183">
    <property type="entry name" value="Aldose_1/G6P_1-epimerase"/>
</dbReference>
<reference evidence="1 2" key="1">
    <citation type="submission" date="2020-08" db="EMBL/GenBank/DDBJ databases">
        <title>A Genomic Blueprint of the Chicken Gut Microbiome.</title>
        <authorList>
            <person name="Gilroy R."/>
            <person name="Ravi A."/>
            <person name="Getino M."/>
            <person name="Pursley I."/>
            <person name="Horton D.L."/>
            <person name="Alikhan N.-F."/>
            <person name="Baker D."/>
            <person name="Gharbi K."/>
            <person name="Hall N."/>
            <person name="Watson M."/>
            <person name="Adriaenssens E.M."/>
            <person name="Foster-Nyarko E."/>
            <person name="Jarju S."/>
            <person name="Secka A."/>
            <person name="Antonio M."/>
            <person name="Oren A."/>
            <person name="Chaudhuri R."/>
            <person name="La Ragione R.M."/>
            <person name="Hildebrand F."/>
            <person name="Pallen M.J."/>
        </authorList>
    </citation>
    <scope>NUCLEOTIDE SEQUENCE [LARGE SCALE GENOMIC DNA]</scope>
    <source>
        <strain evidence="1 2">Sa4CUA7</strain>
    </source>
</reference>
<gene>
    <name evidence="1" type="ORF">H9651_11745</name>
</gene>
<dbReference type="InterPro" id="IPR014718">
    <property type="entry name" value="GH-type_carb-bd"/>
</dbReference>
<proteinExistence type="predicted"/>
<keyword evidence="2" id="KW-1185">Reference proteome</keyword>
<evidence type="ECO:0000313" key="2">
    <source>
        <dbReference type="Proteomes" id="UP000648352"/>
    </source>
</evidence>
<dbReference type="Proteomes" id="UP000648352">
    <property type="component" value="Unassembled WGS sequence"/>
</dbReference>
<dbReference type="RefSeq" id="WP_191719518.1">
    <property type="nucleotide sequence ID" value="NZ_JACSQP010000007.1"/>
</dbReference>
<dbReference type="PANTHER" id="PTHR10091">
    <property type="entry name" value="ALDOSE-1-EPIMERASE"/>
    <property type="match status" value="1"/>
</dbReference>
<comment type="caution">
    <text evidence="1">The sequence shown here is derived from an EMBL/GenBank/DDBJ whole genome shotgun (WGS) entry which is preliminary data.</text>
</comment>
<dbReference type="SUPFAM" id="SSF74650">
    <property type="entry name" value="Galactose mutarotase-like"/>
    <property type="match status" value="1"/>
</dbReference>
<dbReference type="EMBL" id="JACSQP010000007">
    <property type="protein sequence ID" value="MBD7958316.1"/>
    <property type="molecule type" value="Genomic_DNA"/>
</dbReference>
<dbReference type="CDD" id="cd09022">
    <property type="entry name" value="Aldose_epim_Ec_YihR"/>
    <property type="match status" value="1"/>
</dbReference>
<dbReference type="Gene3D" id="2.70.98.10">
    <property type="match status" value="1"/>
</dbReference>
<dbReference type="PANTHER" id="PTHR10091:SF0">
    <property type="entry name" value="GALACTOSE MUTAROTASE"/>
    <property type="match status" value="1"/>
</dbReference>
<protein>
    <submittedName>
        <fullName evidence="1">Aldose 1-epimerase family protein</fullName>
    </submittedName>
</protein>
<name>A0ABR8S4C9_9MICO</name>
<dbReference type="InterPro" id="IPR011013">
    <property type="entry name" value="Gal_mutarotase_sf_dom"/>
</dbReference>
<dbReference type="InterPro" id="IPR037480">
    <property type="entry name" value="YihR-like"/>
</dbReference>
<organism evidence="1 2">
    <name type="scientific">Microbacterium pullorum</name>
    <dbReference type="NCBI Taxonomy" id="2762236"/>
    <lineage>
        <taxon>Bacteria</taxon>
        <taxon>Bacillati</taxon>
        <taxon>Actinomycetota</taxon>
        <taxon>Actinomycetes</taxon>
        <taxon>Micrococcales</taxon>
        <taxon>Microbacteriaceae</taxon>
        <taxon>Microbacterium</taxon>
    </lineage>
</organism>
<dbReference type="Pfam" id="PF01263">
    <property type="entry name" value="Aldose_epim"/>
    <property type="match status" value="1"/>
</dbReference>
<sequence>MSTHSPYDPTGRRFTIRSGDTVAEISQVGAGVRAFAVGDVDLVPRYPDHSPTPAASGIVLVPWASRVRDGSWTQRGVTRQLAITDPKTGNASHGLLRYTAYQPIEYTDDTVTLAADVYPQTGYPFHLATEVTYAVSDMSLTVTHRLLNLGDEEAPVALGAHPYFCIGTATTGELTVQVDASSRFALDERLLPVAEMPVDEATDLRSPRIVGTLDLDTAYGQLTRDGEDRAHAVLTAPDGSSVDVWAGSGFDYLQLFTTDRYPGQPVALAIEPLTAPADALNSGIGVRWLAPGEQWQLQWGAHYRTP</sequence>